<evidence type="ECO:0000259" key="8">
    <source>
        <dbReference type="PROSITE" id="PS50249"/>
    </source>
</evidence>
<dbReference type="InterPro" id="IPR038765">
    <property type="entry name" value="Papain-like_cys_pep_sf"/>
</dbReference>
<dbReference type="EC" id="3.4.-.-" evidence="10"/>
<evidence type="ECO:0000259" key="9">
    <source>
        <dbReference type="PROSITE" id="PS51935"/>
    </source>
</evidence>
<evidence type="ECO:0000256" key="1">
    <source>
        <dbReference type="ARBA" id="ARBA00007074"/>
    </source>
</evidence>
<dbReference type="FunFam" id="3.40.140.10:FF:000058">
    <property type="entry name" value="Phage tail protein"/>
    <property type="match status" value="1"/>
</dbReference>
<evidence type="ECO:0000256" key="7">
    <source>
        <dbReference type="ARBA" id="ARBA00023049"/>
    </source>
</evidence>
<keyword evidence="4 10" id="KW-0378">Hydrolase</keyword>
<dbReference type="GO" id="GO:0006508">
    <property type="term" value="P:proteolysis"/>
    <property type="evidence" value="ECO:0007669"/>
    <property type="project" value="UniProtKB-KW"/>
</dbReference>
<dbReference type="InterPro" id="IPR051929">
    <property type="entry name" value="VirAsm_ModProt"/>
</dbReference>
<gene>
    <name evidence="10" type="primary">K</name>
    <name evidence="11" type="ORF">KL86CIT2_80016</name>
    <name evidence="10" type="ORF">KM92CIT3_70285</name>
</gene>
<keyword evidence="6" id="KW-0862">Zinc</keyword>
<dbReference type="InterPro" id="IPR000064">
    <property type="entry name" value="NLP_P60_dom"/>
</dbReference>
<dbReference type="SUPFAM" id="SSF102712">
    <property type="entry name" value="JAB1/MPN domain"/>
    <property type="match status" value="1"/>
</dbReference>
<dbReference type="PROSITE" id="PS50249">
    <property type="entry name" value="MPN"/>
    <property type="match status" value="1"/>
</dbReference>
<dbReference type="SUPFAM" id="SSF54001">
    <property type="entry name" value="Cysteine proteinases"/>
    <property type="match status" value="1"/>
</dbReference>
<dbReference type="CDD" id="cd08073">
    <property type="entry name" value="MPN_NLPC_P60"/>
    <property type="match status" value="1"/>
</dbReference>
<sequence>MDTPMNKNILAHAAACAPAESCGYVVKTSAGERYFPCQNLSAEPTMYFRMDPADYLQAQVAGDVVALVHSHPDGLPNLSDVDRRLQVQSGLPWWLVCDDRIYKFRCMPFLTGRAFEHGVTDCYTLFRDAYHLAGIEMPDFARREDWWKQGDNLYLDNLEATGFYRVNAAEAQPGDILICCFGSSVANHAAIYCGDGELLHHIPDQLSKRERYTDKWQRRTHSIWRHRAWHESAFTGIYNDLAAASASV</sequence>
<accession>A0A212IIV2</accession>
<dbReference type="Pfam" id="PF00877">
    <property type="entry name" value="NLPC_P60"/>
    <property type="match status" value="1"/>
</dbReference>
<dbReference type="Pfam" id="PF14464">
    <property type="entry name" value="Prok-JAB"/>
    <property type="match status" value="1"/>
</dbReference>
<evidence type="ECO:0000313" key="11">
    <source>
        <dbReference type="EMBL" id="SBV69649.1"/>
    </source>
</evidence>
<reference evidence="10" key="1">
    <citation type="submission" date="2016-04" db="EMBL/GenBank/DDBJ databases">
        <authorList>
            <person name="Evans L.H."/>
            <person name="Alamgir A."/>
            <person name="Owens N."/>
            <person name="Weber N.D."/>
            <person name="Virtaneva K."/>
            <person name="Barbian K."/>
            <person name="Babar A."/>
            <person name="Rosenke K."/>
        </authorList>
    </citation>
    <scope>NUCLEOTIDE SEQUENCE</scope>
    <source>
        <strain evidence="11">86-2</strain>
        <strain evidence="10">92-3</strain>
    </source>
</reference>
<proteinExistence type="inferred from homology"/>
<dbReference type="FunFam" id="3.90.1720.10:FF:000022">
    <property type="entry name" value="Phage tail fiber protein"/>
    <property type="match status" value="1"/>
</dbReference>
<dbReference type="GO" id="GO:0008270">
    <property type="term" value="F:zinc ion binding"/>
    <property type="evidence" value="ECO:0007669"/>
    <property type="project" value="TreeGrafter"/>
</dbReference>
<evidence type="ECO:0000313" key="10">
    <source>
        <dbReference type="EMBL" id="SBV66760.1"/>
    </source>
</evidence>
<evidence type="ECO:0000256" key="5">
    <source>
        <dbReference type="ARBA" id="ARBA00022807"/>
    </source>
</evidence>
<organism evidence="10">
    <name type="scientific">uncultured Citrobacter sp</name>
    <dbReference type="NCBI Taxonomy" id="200446"/>
    <lineage>
        <taxon>Bacteria</taxon>
        <taxon>Pseudomonadati</taxon>
        <taxon>Pseudomonadota</taxon>
        <taxon>Gammaproteobacteria</taxon>
        <taxon>Enterobacterales</taxon>
        <taxon>Enterobacteriaceae</taxon>
        <taxon>Citrobacter</taxon>
        <taxon>environmental samples</taxon>
    </lineage>
</organism>
<evidence type="ECO:0000256" key="3">
    <source>
        <dbReference type="ARBA" id="ARBA00022723"/>
    </source>
</evidence>
<dbReference type="PANTHER" id="PTHR34858">
    <property type="entry name" value="CYSO-CYSTEINE PEPTIDASE"/>
    <property type="match status" value="1"/>
</dbReference>
<comment type="similarity">
    <text evidence="1">Belongs to the peptidase C40 family.</text>
</comment>
<dbReference type="PANTHER" id="PTHR34858:SF1">
    <property type="entry name" value="CYSO-CYSTEINE PEPTIDASE"/>
    <property type="match status" value="1"/>
</dbReference>
<name>A0A212IIV2_9ENTR</name>
<keyword evidence="5" id="KW-0788">Thiol protease</keyword>
<keyword evidence="3" id="KW-0479">Metal-binding</keyword>
<dbReference type="Gene3D" id="3.40.140.10">
    <property type="entry name" value="Cytidine Deaminase, domain 2"/>
    <property type="match status" value="1"/>
</dbReference>
<dbReference type="EMBL" id="FLUA01000082">
    <property type="protein sequence ID" value="SBV69649.1"/>
    <property type="molecule type" value="Genomic_DNA"/>
</dbReference>
<dbReference type="PROSITE" id="PS51935">
    <property type="entry name" value="NLPC_P60"/>
    <property type="match status" value="1"/>
</dbReference>
<protein>
    <submittedName>
        <fullName evidence="10">Putative endopeptidase</fullName>
        <ecNumber evidence="10">3.4.-.-</ecNumber>
    </submittedName>
</protein>
<evidence type="ECO:0000256" key="4">
    <source>
        <dbReference type="ARBA" id="ARBA00022801"/>
    </source>
</evidence>
<dbReference type="GO" id="GO:0008234">
    <property type="term" value="F:cysteine-type peptidase activity"/>
    <property type="evidence" value="ECO:0007669"/>
    <property type="project" value="UniProtKB-KW"/>
</dbReference>
<keyword evidence="2" id="KW-0645">Protease</keyword>
<evidence type="ECO:0000256" key="2">
    <source>
        <dbReference type="ARBA" id="ARBA00022670"/>
    </source>
</evidence>
<feature type="domain" description="MPN" evidence="8">
    <location>
        <begin position="1"/>
        <end position="126"/>
    </location>
</feature>
<dbReference type="InterPro" id="IPR037518">
    <property type="entry name" value="MPN"/>
</dbReference>
<feature type="domain" description="NlpC/P60" evidence="9">
    <location>
        <begin position="89"/>
        <end position="227"/>
    </location>
</feature>
<dbReference type="AlphaFoldDB" id="A0A212IIV2"/>
<dbReference type="GO" id="GO:0008235">
    <property type="term" value="F:metalloexopeptidase activity"/>
    <property type="evidence" value="ECO:0007669"/>
    <property type="project" value="TreeGrafter"/>
</dbReference>
<dbReference type="InterPro" id="IPR028090">
    <property type="entry name" value="JAB_dom_prok"/>
</dbReference>
<dbReference type="EMBL" id="FLUB01000019">
    <property type="protein sequence ID" value="SBV66760.1"/>
    <property type="molecule type" value="Genomic_DNA"/>
</dbReference>
<evidence type="ECO:0000256" key="6">
    <source>
        <dbReference type="ARBA" id="ARBA00022833"/>
    </source>
</evidence>
<keyword evidence="7" id="KW-0482">Metalloprotease</keyword>